<dbReference type="GO" id="GO:0016787">
    <property type="term" value="F:hydrolase activity"/>
    <property type="evidence" value="ECO:0007669"/>
    <property type="project" value="UniProtKB-KW"/>
</dbReference>
<protein>
    <submittedName>
        <fullName evidence="3">Serine hydrolase</fullName>
    </submittedName>
</protein>
<dbReference type="PROSITE" id="PS51257">
    <property type="entry name" value="PROKAR_LIPOPROTEIN"/>
    <property type="match status" value="1"/>
</dbReference>
<evidence type="ECO:0000313" key="4">
    <source>
        <dbReference type="Proteomes" id="UP001596282"/>
    </source>
</evidence>
<evidence type="ECO:0000256" key="1">
    <source>
        <dbReference type="SAM" id="SignalP"/>
    </source>
</evidence>
<evidence type="ECO:0000313" key="3">
    <source>
        <dbReference type="EMBL" id="MFC6181704.1"/>
    </source>
</evidence>
<feature type="domain" description="Beta-lactamase class A catalytic" evidence="2">
    <location>
        <begin position="78"/>
        <end position="285"/>
    </location>
</feature>
<organism evidence="3 4">
    <name type="scientific">Lactiplantibacillus daowaiensis</name>
    <dbReference type="NCBI Taxonomy" id="2559918"/>
    <lineage>
        <taxon>Bacteria</taxon>
        <taxon>Bacillati</taxon>
        <taxon>Bacillota</taxon>
        <taxon>Bacilli</taxon>
        <taxon>Lactobacillales</taxon>
        <taxon>Lactobacillaceae</taxon>
        <taxon>Lactiplantibacillus</taxon>
    </lineage>
</organism>
<keyword evidence="1" id="KW-0732">Signal</keyword>
<evidence type="ECO:0000259" key="2">
    <source>
        <dbReference type="Pfam" id="PF13354"/>
    </source>
</evidence>
<dbReference type="InterPro" id="IPR000871">
    <property type="entry name" value="Beta-lactam_class-A"/>
</dbReference>
<accession>A0ABW1S1W6</accession>
<feature type="signal peptide" evidence="1">
    <location>
        <begin position="1"/>
        <end position="25"/>
    </location>
</feature>
<gene>
    <name evidence="3" type="ORF">ACFP5Y_10760</name>
</gene>
<dbReference type="Gene3D" id="3.40.710.10">
    <property type="entry name" value="DD-peptidase/beta-lactamase superfamily"/>
    <property type="match status" value="1"/>
</dbReference>
<feature type="chain" id="PRO_5045063521" evidence="1">
    <location>
        <begin position="26"/>
        <end position="315"/>
    </location>
</feature>
<dbReference type="Proteomes" id="UP001596282">
    <property type="component" value="Unassembled WGS sequence"/>
</dbReference>
<reference evidence="4" key="1">
    <citation type="journal article" date="2019" name="Int. J. Syst. Evol. Microbiol.">
        <title>The Global Catalogue of Microorganisms (GCM) 10K type strain sequencing project: providing services to taxonomists for standard genome sequencing and annotation.</title>
        <authorList>
            <consortium name="The Broad Institute Genomics Platform"/>
            <consortium name="The Broad Institute Genome Sequencing Center for Infectious Disease"/>
            <person name="Wu L."/>
            <person name="Ma J."/>
        </authorList>
    </citation>
    <scope>NUCLEOTIDE SEQUENCE [LARGE SCALE GENOMIC DNA]</scope>
    <source>
        <strain evidence="4">CCM 8933</strain>
    </source>
</reference>
<dbReference type="InterPro" id="IPR012338">
    <property type="entry name" value="Beta-lactam/transpept-like"/>
</dbReference>
<keyword evidence="3" id="KW-0378">Hydrolase</keyword>
<keyword evidence="4" id="KW-1185">Reference proteome</keyword>
<proteinExistence type="predicted"/>
<sequence length="315" mass="34243">MRRDQRLVLLGSGLLVVGLLASCQAAQSSGPKHQTTKTVTVKKVSSSVTTPTRPQLPFKQLVAKTLGPIKGQSAVAIQTTTGQTYYWHNRQQKAASVIKLFILATVYQQVVDKTLRLDTTYTLKARDKVGGTGNLQAQAVGTPVTYRALVKAMMTVSDNTATNILIRAVGGRTVVNREIARLGATKTRLNRLMMDQTALAAGRDNVTSVGDLSRVLMRLWHHRLISPAADTAMLNLMAANTNHQKLPRLVSSQLKVYNKTGEFDTYGVENDAAILAKGRRAIVVVALSQGGTLAQQLPAMNQLGHQVTTTYFHKE</sequence>
<dbReference type="PANTHER" id="PTHR35333:SF3">
    <property type="entry name" value="BETA-LACTAMASE-TYPE TRANSPEPTIDASE FOLD CONTAINING PROTEIN"/>
    <property type="match status" value="1"/>
</dbReference>
<comment type="caution">
    <text evidence="3">The sequence shown here is derived from an EMBL/GenBank/DDBJ whole genome shotgun (WGS) entry which is preliminary data.</text>
</comment>
<dbReference type="Pfam" id="PF13354">
    <property type="entry name" value="Beta-lactamase2"/>
    <property type="match status" value="1"/>
</dbReference>
<name>A0ABW1S1W6_9LACO</name>
<dbReference type="PANTHER" id="PTHR35333">
    <property type="entry name" value="BETA-LACTAMASE"/>
    <property type="match status" value="1"/>
</dbReference>
<dbReference type="InterPro" id="IPR045155">
    <property type="entry name" value="Beta-lactam_cat"/>
</dbReference>
<dbReference type="RefSeq" id="WP_137627991.1">
    <property type="nucleotide sequence ID" value="NZ_BJDJ01000005.1"/>
</dbReference>
<dbReference type="EMBL" id="JBHSSC010000041">
    <property type="protein sequence ID" value="MFC6181704.1"/>
    <property type="molecule type" value="Genomic_DNA"/>
</dbReference>
<dbReference type="SUPFAM" id="SSF56601">
    <property type="entry name" value="beta-lactamase/transpeptidase-like"/>
    <property type="match status" value="1"/>
</dbReference>